<dbReference type="GO" id="GO:0005634">
    <property type="term" value="C:nucleus"/>
    <property type="evidence" value="ECO:0007669"/>
    <property type="project" value="UniProtKB-SubCell"/>
</dbReference>
<dbReference type="PANTHER" id="PTHR47025:SF2">
    <property type="entry name" value="AUTOIMMUNE REGULATOR"/>
    <property type="match status" value="1"/>
</dbReference>
<dbReference type="Pfam" id="PF23209">
    <property type="entry name" value="IDM1_C"/>
    <property type="match status" value="1"/>
</dbReference>
<dbReference type="InterPro" id="IPR032308">
    <property type="entry name" value="TDBD"/>
</dbReference>
<keyword evidence="3 6" id="KW-0863">Zinc-finger</keyword>
<dbReference type="GO" id="GO:0042393">
    <property type="term" value="F:histone binding"/>
    <property type="evidence" value="ECO:0007669"/>
    <property type="project" value="TreeGrafter"/>
</dbReference>
<accession>A0A835LIX5</accession>
<dbReference type="SMART" id="SM00249">
    <property type="entry name" value="PHD"/>
    <property type="match status" value="2"/>
</dbReference>
<dbReference type="PANTHER" id="PTHR47025">
    <property type="entry name" value="AUTOIMMUNE REGULATOR"/>
    <property type="match status" value="1"/>
</dbReference>
<evidence type="ECO:0000259" key="8">
    <source>
        <dbReference type="PROSITE" id="PS50016"/>
    </source>
</evidence>
<evidence type="ECO:0000256" key="4">
    <source>
        <dbReference type="ARBA" id="ARBA00022833"/>
    </source>
</evidence>
<feature type="region of interest" description="Disordered" evidence="7">
    <location>
        <begin position="714"/>
        <end position="734"/>
    </location>
</feature>
<evidence type="ECO:0000256" key="3">
    <source>
        <dbReference type="ARBA" id="ARBA00022771"/>
    </source>
</evidence>
<dbReference type="Gene3D" id="3.30.40.10">
    <property type="entry name" value="Zinc/RING finger domain, C3HC4 (zinc finger)"/>
    <property type="match status" value="2"/>
</dbReference>
<feature type="domain" description="PHD-type" evidence="8">
    <location>
        <begin position="836"/>
        <end position="890"/>
    </location>
</feature>
<dbReference type="Gene3D" id="3.40.630.30">
    <property type="match status" value="1"/>
</dbReference>
<organism evidence="9 10">
    <name type="scientific">Coptis chinensis</name>
    <dbReference type="NCBI Taxonomy" id="261450"/>
    <lineage>
        <taxon>Eukaryota</taxon>
        <taxon>Viridiplantae</taxon>
        <taxon>Streptophyta</taxon>
        <taxon>Embryophyta</taxon>
        <taxon>Tracheophyta</taxon>
        <taxon>Spermatophyta</taxon>
        <taxon>Magnoliopsida</taxon>
        <taxon>Ranunculales</taxon>
        <taxon>Ranunculaceae</taxon>
        <taxon>Coptidoideae</taxon>
        <taxon>Coptis</taxon>
    </lineage>
</organism>
<keyword evidence="2" id="KW-0479">Metal-binding</keyword>
<feature type="non-terminal residue" evidence="9">
    <location>
        <position position="1211"/>
    </location>
</feature>
<proteinExistence type="predicted"/>
<dbReference type="InterPro" id="IPR016181">
    <property type="entry name" value="Acyl_CoA_acyltransferase"/>
</dbReference>
<gene>
    <name evidence="9" type="ORF">IFM89_028814</name>
</gene>
<dbReference type="SUPFAM" id="SSF57903">
    <property type="entry name" value="FYVE/PHD zinc finger"/>
    <property type="match status" value="2"/>
</dbReference>
<evidence type="ECO:0000256" key="7">
    <source>
        <dbReference type="SAM" id="MobiDB-lite"/>
    </source>
</evidence>
<dbReference type="Proteomes" id="UP000631114">
    <property type="component" value="Unassembled WGS sequence"/>
</dbReference>
<dbReference type="PROSITE" id="PS50016">
    <property type="entry name" value="ZF_PHD_2"/>
    <property type="match status" value="1"/>
</dbReference>
<evidence type="ECO:0000256" key="5">
    <source>
        <dbReference type="ARBA" id="ARBA00023242"/>
    </source>
</evidence>
<dbReference type="GO" id="GO:0003682">
    <property type="term" value="F:chromatin binding"/>
    <property type="evidence" value="ECO:0007669"/>
    <property type="project" value="TreeGrafter"/>
</dbReference>
<dbReference type="AlphaFoldDB" id="A0A835LIX5"/>
<evidence type="ECO:0000256" key="1">
    <source>
        <dbReference type="ARBA" id="ARBA00004123"/>
    </source>
</evidence>
<dbReference type="GO" id="GO:0008270">
    <property type="term" value="F:zinc ion binding"/>
    <property type="evidence" value="ECO:0007669"/>
    <property type="project" value="UniProtKB-KW"/>
</dbReference>
<dbReference type="SUPFAM" id="SSF55729">
    <property type="entry name" value="Acyl-CoA N-acyltransferases (Nat)"/>
    <property type="match status" value="1"/>
</dbReference>
<evidence type="ECO:0000313" key="9">
    <source>
        <dbReference type="EMBL" id="KAF9594157.1"/>
    </source>
</evidence>
<keyword evidence="4" id="KW-0862">Zinc</keyword>
<name>A0A835LIX5_9MAGN</name>
<keyword evidence="10" id="KW-1185">Reference proteome</keyword>
<dbReference type="OrthoDB" id="1903104at2759"/>
<sequence>NCDVIMMMINESGSKSGLKRELPFALQVQSELPSSLGRTQSNGNVNPSNGIIEYTRKRFKKSGGKIELTQMSNVINVSSEMGVKNDLIECTTEEEPKSSKGKELSKEVVSFRRFTRSILKSEAGHMKDSKDVLSCPSEEECRSLMSVEETQNDVKNVSSEGVNNNLSGYTIGKDPHSSMGKELSNEVVLLRRFTRSALKSEGGHVKEKKDVLNCPSEEECGNNVKSLMIVEEMENSVKNVSSEVGVKNNADLSRNGEELKDNIGKELSNEVVSFRRFTRSSLKSEAVQKRTEKAKNDLIVSPVVEEPKSSNMRKELSNAVSCRRFTRSALKCEVGPMKDNDGVEKAPREIVICLRSLVSVDASTKAIVPRVMDVGSKVQDVSKEAKYVDKKSPRELVFCLRSPNAVDTNNGLDKALTRKSLKRLTKSALKLKSEQTVMIVAHDTSSVEPPRRFTRSALTCKSEAGVMDENSKEESAPLKKPMRQLTRSALNLKDEPMGMLSTATPCGTIAVFDDAHNNEANANICKRATDVASSIRTPLHKKLEMKMSKKITLTKFPTKISELLETGMLEGLSVSYIFRGQQKAELRGIIKNRGIMCSCALCKGRKVVTPIKFEQHAGSTNKKPAYYLYLDNGNSLHDVLNACKDAPLDMLEAKIQLAINSSPVKKTICLNCKRPIPVLWMRKKVVLCSSCLKSNKSHTSPACKPSLVSRLKPDVTPKDLDDASKCSSPQKNSKAKLTRKDLRLHKLVFEEDGLPDGTELAYYVRGKKLLEGYKKGFGIYCFCCNSEISPSQFEAHAGWATRRKPYLNIYTSNGVSLHELSISLSKGRKFSANDNDDLCGICGDFGDLLLCDACPRSFHKDLMLDPTIAECVGQLSVPRGKWYCPSCQNMFVKDQASANNANAKAAGRVAGVDPIEQITKRCIRIVKTPETEVGGCTLCRIPGFSKSSFGPRTIILCDQCEKEFHVGCLRDHNVVDLKELPEGKWFCSRDCKRINCALQKCVLRGAEKPPDYITKIIKVKREETNSNLDIRWRLLSGKVDSLESRSLLSKAVAIFHNRFDPIVDAVTGRDLIPRMVYGRSIRDQDFGGMFCAVLTVNSSVVSAGLLRILGKELAELPLVATSSDYQGQGCFQSLFSCIESYLAVLNVKNIVLPAAEEAEAIWTNKFGFQKMSLDQVTNYTKDYQMTIFKGTPMLHKPVCKVRATRRPTNDN</sequence>
<evidence type="ECO:0000313" key="10">
    <source>
        <dbReference type="Proteomes" id="UP000631114"/>
    </source>
</evidence>
<dbReference type="InterPro" id="IPR001965">
    <property type="entry name" value="Znf_PHD"/>
</dbReference>
<dbReference type="GO" id="GO:0000977">
    <property type="term" value="F:RNA polymerase II transcription regulatory region sequence-specific DNA binding"/>
    <property type="evidence" value="ECO:0007669"/>
    <property type="project" value="TreeGrafter"/>
</dbReference>
<dbReference type="InterPro" id="IPR011011">
    <property type="entry name" value="Znf_FYVE_PHD"/>
</dbReference>
<dbReference type="InterPro" id="IPR056511">
    <property type="entry name" value="IDM1_C"/>
</dbReference>
<evidence type="ECO:0000256" key="6">
    <source>
        <dbReference type="PROSITE-ProRule" id="PRU00146"/>
    </source>
</evidence>
<keyword evidence="5" id="KW-0539">Nucleus</keyword>
<dbReference type="InterPro" id="IPR019787">
    <property type="entry name" value="Znf_PHD-finger"/>
</dbReference>
<comment type="caution">
    <text evidence="9">The sequence shown here is derived from an EMBL/GenBank/DDBJ whole genome shotgun (WGS) entry which is preliminary data.</text>
</comment>
<reference evidence="9 10" key="1">
    <citation type="submission" date="2020-10" db="EMBL/GenBank/DDBJ databases">
        <title>The Coptis chinensis genome and diversification of protoberbering-type alkaloids.</title>
        <authorList>
            <person name="Wang B."/>
            <person name="Shu S."/>
            <person name="Song C."/>
            <person name="Liu Y."/>
        </authorList>
    </citation>
    <scope>NUCLEOTIDE SEQUENCE [LARGE SCALE GENOMIC DNA]</scope>
    <source>
        <strain evidence="9">HL-2020</strain>
        <tissue evidence="9">Leaf</tissue>
    </source>
</reference>
<protein>
    <recommendedName>
        <fullName evidence="8">PHD-type domain-containing protein</fullName>
    </recommendedName>
</protein>
<evidence type="ECO:0000256" key="2">
    <source>
        <dbReference type="ARBA" id="ARBA00022723"/>
    </source>
</evidence>
<dbReference type="Pfam" id="PF16135">
    <property type="entry name" value="TDBD"/>
    <property type="match status" value="2"/>
</dbReference>
<comment type="subcellular location">
    <subcellularLocation>
        <location evidence="1">Nucleus</location>
    </subcellularLocation>
</comment>
<dbReference type="InterPro" id="IPR013083">
    <property type="entry name" value="Znf_RING/FYVE/PHD"/>
</dbReference>
<dbReference type="EMBL" id="JADFTS010000008">
    <property type="protein sequence ID" value="KAF9594157.1"/>
    <property type="molecule type" value="Genomic_DNA"/>
</dbReference>
<dbReference type="GO" id="GO:0045944">
    <property type="term" value="P:positive regulation of transcription by RNA polymerase II"/>
    <property type="evidence" value="ECO:0007669"/>
    <property type="project" value="TreeGrafter"/>
</dbReference>
<feature type="compositionally biased region" description="Basic and acidic residues" evidence="7">
    <location>
        <begin position="714"/>
        <end position="724"/>
    </location>
</feature>